<comment type="caution">
    <text evidence="1">The sequence shown here is derived from an EMBL/GenBank/DDBJ whole genome shotgun (WGS) entry which is preliminary data.</text>
</comment>
<accession>A0A927CJA5</accession>
<dbReference type="Proteomes" id="UP000639396">
    <property type="component" value="Unassembled WGS sequence"/>
</dbReference>
<dbReference type="RefSeq" id="WP_190932549.1">
    <property type="nucleotide sequence ID" value="NZ_JACXJA010000093.1"/>
</dbReference>
<sequence>MKLYKNKEGKTGTVGNIYNKEGKSIGIFSVTLDGEQNPENVTASTDANTLRLNVKGTNRTEPYQMVLSTETTYYSTYFNSFEWITRDSDYPLSLSLNHTNYFYEGPTQWDIGIRAADAWDKVVAVHSGSPNWSNASGLEDQLLCHVHYASNKNPWNIEPSRPDYSWTGTVVDFCNPGSGIWD</sequence>
<dbReference type="Pfam" id="PF10783">
    <property type="entry name" value="DUF2599"/>
    <property type="match status" value="1"/>
</dbReference>
<evidence type="ECO:0000313" key="1">
    <source>
        <dbReference type="EMBL" id="MBD2866936.1"/>
    </source>
</evidence>
<name>A0A927CJA5_9BACL</name>
<evidence type="ECO:0000313" key="2">
    <source>
        <dbReference type="Proteomes" id="UP000639396"/>
    </source>
</evidence>
<dbReference type="EMBL" id="JACXJA010000093">
    <property type="protein sequence ID" value="MBD2866936.1"/>
    <property type="molecule type" value="Genomic_DNA"/>
</dbReference>
<organism evidence="1 2">
    <name type="scientific">Paenibacillus oceani</name>
    <dbReference type="NCBI Taxonomy" id="2772510"/>
    <lineage>
        <taxon>Bacteria</taxon>
        <taxon>Bacillati</taxon>
        <taxon>Bacillota</taxon>
        <taxon>Bacilli</taxon>
        <taxon>Bacillales</taxon>
        <taxon>Paenibacillaceae</taxon>
        <taxon>Paenibacillus</taxon>
    </lineage>
</organism>
<reference evidence="1" key="1">
    <citation type="submission" date="2020-09" db="EMBL/GenBank/DDBJ databases">
        <title>A novel bacterium of genus Paenibacillus, isolated from South China Sea.</title>
        <authorList>
            <person name="Huang H."/>
            <person name="Mo K."/>
            <person name="Hu Y."/>
        </authorList>
    </citation>
    <scope>NUCLEOTIDE SEQUENCE</scope>
    <source>
        <strain evidence="1">IB182363</strain>
    </source>
</reference>
<protein>
    <submittedName>
        <fullName evidence="1">DUF2599 domain-containing protein</fullName>
    </submittedName>
</protein>
<proteinExistence type="predicted"/>
<dbReference type="InterPro" id="IPR019719">
    <property type="entry name" value="DUF2599"/>
</dbReference>
<gene>
    <name evidence="1" type="ORF">IDH45_33740</name>
</gene>
<dbReference type="AlphaFoldDB" id="A0A927CJA5"/>
<keyword evidence="2" id="KW-1185">Reference proteome</keyword>